<organism evidence="1 2">
    <name type="scientific">Zalaria obscura</name>
    <dbReference type="NCBI Taxonomy" id="2024903"/>
    <lineage>
        <taxon>Eukaryota</taxon>
        <taxon>Fungi</taxon>
        <taxon>Dikarya</taxon>
        <taxon>Ascomycota</taxon>
        <taxon>Pezizomycotina</taxon>
        <taxon>Dothideomycetes</taxon>
        <taxon>Dothideomycetidae</taxon>
        <taxon>Dothideales</taxon>
        <taxon>Zalariaceae</taxon>
        <taxon>Zalaria</taxon>
    </lineage>
</organism>
<proteinExistence type="predicted"/>
<protein>
    <submittedName>
        <fullName evidence="1">Uncharacterized protein</fullName>
    </submittedName>
</protein>
<name>A0ACC3SD60_9PEZI</name>
<evidence type="ECO:0000313" key="1">
    <source>
        <dbReference type="EMBL" id="KAK8208984.1"/>
    </source>
</evidence>
<sequence>MDHAQSPGARPRSRAFSFRSDKSGGSKPSHHKQDLSESPAEKRRRDSLWKGGSKANPNAAITEAQPGAATNKRTSADTVTIKDAARAESTTIASLRDVQFKDTEGNPIAEPDLSNPTRPRWERPLDTIRSFERAIDGDYKPSYDPREHFASKRNSSYGFGGYDSAPSPNRYSSAGGGYYAGRGQDFDSYSSYDNPAPPAPQSRNRFQQRINGSDNSIPRSSTRNSLYPQHGYHASYDTVNTGGSDSTGPWANSTDPSSENSSIDKMNSNGKMTPQPMGDYGYDGMQPGPIAEEYDGDAIHGGYGGPMRRSPSGFDMHNGNGNGYSGGYGNGGPSVPSHSQQQPARQPIKLGGGGGGFESQGGSLPPATRPSAAQDEKKKGWLKRRFSKKA</sequence>
<gene>
    <name evidence="1" type="ORF">M8818_003947</name>
</gene>
<keyword evidence="2" id="KW-1185">Reference proteome</keyword>
<accession>A0ACC3SD60</accession>
<comment type="caution">
    <text evidence="1">The sequence shown here is derived from an EMBL/GenBank/DDBJ whole genome shotgun (WGS) entry which is preliminary data.</text>
</comment>
<reference evidence="1" key="1">
    <citation type="submission" date="2024-02" db="EMBL/GenBank/DDBJ databases">
        <title>Metagenome Assembled Genome of Zalaria obscura JY119.</title>
        <authorList>
            <person name="Vighnesh L."/>
            <person name="Jagadeeshwari U."/>
            <person name="Venkata Ramana C."/>
            <person name="Sasikala C."/>
        </authorList>
    </citation>
    <scope>NUCLEOTIDE SEQUENCE</scope>
    <source>
        <strain evidence="1">JY119</strain>
    </source>
</reference>
<dbReference type="EMBL" id="JAMKPW020000018">
    <property type="protein sequence ID" value="KAK8208984.1"/>
    <property type="molecule type" value="Genomic_DNA"/>
</dbReference>
<evidence type="ECO:0000313" key="2">
    <source>
        <dbReference type="Proteomes" id="UP001320706"/>
    </source>
</evidence>
<dbReference type="Proteomes" id="UP001320706">
    <property type="component" value="Unassembled WGS sequence"/>
</dbReference>